<proteinExistence type="predicted"/>
<keyword evidence="2" id="KW-0496">Mitochondrion</keyword>
<dbReference type="AlphaFoldDB" id="A0A8T9VZJ7"/>
<keyword evidence="1" id="KW-1133">Transmembrane helix</keyword>
<feature type="transmembrane region" description="Helical" evidence="1">
    <location>
        <begin position="75"/>
        <end position="96"/>
    </location>
</feature>
<accession>A0A8T9VZJ7</accession>
<feature type="transmembrane region" description="Helical" evidence="1">
    <location>
        <begin position="47"/>
        <end position="69"/>
    </location>
</feature>
<name>A0A8T9VZJ7_9HEMI</name>
<sequence length="152" mass="17183">MNLMLSVMIPLSITFMMMNTPISMGGIVVISTMNIALIMGCELNTFLFSYLLVILMLSGMMVIFMYMAVIASNNMFYPSIKIMLSFIFMAFITYMVMEKMKSNYSINEFNMTINLSINLMMTLTAIVMLLMTMVVVVMILSTNSGPLRMSNN</sequence>
<keyword evidence="1" id="KW-0472">Membrane</keyword>
<feature type="transmembrane region" description="Helical" evidence="1">
    <location>
        <begin position="20"/>
        <end position="40"/>
    </location>
</feature>
<keyword evidence="1" id="KW-0812">Transmembrane</keyword>
<organism evidence="2">
    <name type="scientific">Mezira sp</name>
    <dbReference type="NCBI Taxonomy" id="2931906"/>
    <lineage>
        <taxon>Eukaryota</taxon>
        <taxon>Metazoa</taxon>
        <taxon>Ecdysozoa</taxon>
        <taxon>Arthropoda</taxon>
        <taxon>Hexapoda</taxon>
        <taxon>Insecta</taxon>
        <taxon>Pterygota</taxon>
        <taxon>Neoptera</taxon>
        <taxon>Paraneoptera</taxon>
        <taxon>Hemiptera</taxon>
        <taxon>Heteroptera</taxon>
        <taxon>Panheteroptera</taxon>
        <taxon>Pentatomomorpha</taxon>
        <taxon>Aradoidea</taxon>
        <taxon>Aradidae</taxon>
        <taxon>Mezirinae</taxon>
        <taxon>Mezira</taxon>
    </lineage>
</organism>
<evidence type="ECO:0000256" key="1">
    <source>
        <dbReference type="SAM" id="Phobius"/>
    </source>
</evidence>
<evidence type="ECO:0000313" key="2">
    <source>
        <dbReference type="EMBL" id="UPI55296.1"/>
    </source>
</evidence>
<feature type="transmembrane region" description="Helical" evidence="1">
    <location>
        <begin position="117"/>
        <end position="140"/>
    </location>
</feature>
<dbReference type="EMBL" id="MW619718">
    <property type="protein sequence ID" value="UPI55296.1"/>
    <property type="molecule type" value="Genomic_DNA"/>
</dbReference>
<geneLocation type="mitochondrion" evidence="2"/>
<protein>
    <submittedName>
        <fullName evidence="2">NADH dehydrogenase subunit 6</fullName>
    </submittedName>
</protein>
<reference evidence="2" key="1">
    <citation type="journal article" date="2022" name="Cladistics">
        <title>Diversification of the phytophagous lineages of true bugs (Insecta: Hemiptera: Heteroptera) shortly after that of the flowering plants.</title>
        <authorList>
            <person name="Ye F."/>
            <person name="Kment P."/>
            <person name="Redei D."/>
            <person name="Luo J.Y."/>
            <person name="Wang Y.H."/>
            <person name="Kuechler S.M."/>
            <person name="Zhang W.W."/>
            <person name="Chen P.P."/>
            <person name="Wu H.Y."/>
            <person name="Wu Y.Z."/>
            <person name="Sun X.Y."/>
            <person name="Ding L."/>
            <person name="Wang Y.R."/>
            <person name="Xie Q."/>
        </authorList>
    </citation>
    <scope>NUCLEOTIDE SEQUENCE</scope>
</reference>